<evidence type="ECO:0008006" key="5">
    <source>
        <dbReference type="Google" id="ProtNLM"/>
    </source>
</evidence>
<dbReference type="Pfam" id="PF05699">
    <property type="entry name" value="Dimer_Tnp_hAT"/>
    <property type="match status" value="1"/>
</dbReference>
<dbReference type="Proteomes" id="UP000001038">
    <property type="component" value="Chromosome 17"/>
</dbReference>
<evidence type="ECO:0000313" key="3">
    <source>
        <dbReference type="Ensembl" id="ENSORLP00000042944.1"/>
    </source>
</evidence>
<reference evidence="3" key="2">
    <citation type="submission" date="2025-08" db="UniProtKB">
        <authorList>
            <consortium name="Ensembl"/>
        </authorList>
    </citation>
    <scope>IDENTIFICATION</scope>
    <source>
        <strain evidence="3">Hd-rR</strain>
    </source>
</reference>
<protein>
    <recommendedName>
        <fullName evidence="5">TTF-type domain-containing protein</fullName>
    </recommendedName>
</protein>
<sequence length="711" mass="81105">MAEEGKEVDLVADLISRPFSRRTLQEKLDIVKKGRVTPALTSLSQPGGGFVRHFQVTNYERYPWLTGSEVHCKLYCWECLLFALDRHGVWSHTGFGNLTCLTKAAKKHQNTAGHLQSIVLSKTFGESRVELQLNEHARRETELHNEKVKKNREILKRLIDCVLFLGKQELSFRGRDESGGSSNRGNYCELLSVIAESNTDLHYHLSTNEAFSGTSGKIQDDLISAIDEVIRDEIRREVKNAPFVSVMVEETTDASNAAQLALALRYVTRSGVKERFVRFEDVTSGKRADDIAGLVIKFLLENECLDKVVAQCFEGATVTSSGLNGVQAKVKESAPLALFIHCYAHQLSLVLSQGASKLKECKIFFAHLNGLVAFFSRSPWRTQLLDEICQRRLPGVTPTPWQSTSRVVNTVFEKREALKELFGHILENHSEYDEDSVRCADGFKALLDCFEFCFLLHTFNGIFHYSDMLFSILQDKKSDVQFCLDRVKEFCDTVERERSRYEGVYEATERAAGAPSARKCHAVDPREHYRQLHGSILDNIICQTQTRFQDHEKMMFVTLLDPLRFLEYRRSFPHAGLSSLARSHGALFDFSQLKTELTVMYTMDDFYGKSPSDILHFIHQNNLSEVMKQLYRFVCLALTIPASPASVKRTFSALERIQTHAKNTTGQTRLSALALMAIEKDFLMELKCVNLHERVIEQFLRKERRMDFVFK</sequence>
<dbReference type="PANTHER" id="PTHR45749:SF28">
    <property type="entry name" value="ZINC FINGER MYM-TYPE PROTEIN 1-LIKE-RELATED"/>
    <property type="match status" value="1"/>
</dbReference>
<accession>A0A3B3IGK9</accession>
<reference evidence="3" key="3">
    <citation type="submission" date="2025-09" db="UniProtKB">
        <authorList>
            <consortium name="Ensembl"/>
        </authorList>
    </citation>
    <scope>IDENTIFICATION</scope>
    <source>
        <strain evidence="3">Hd-rR</strain>
    </source>
</reference>
<evidence type="ECO:0000259" key="1">
    <source>
        <dbReference type="Pfam" id="PF05699"/>
    </source>
</evidence>
<dbReference type="GO" id="GO:0046983">
    <property type="term" value="F:protein dimerization activity"/>
    <property type="evidence" value="ECO:0007669"/>
    <property type="project" value="InterPro"/>
</dbReference>
<name>A0A3B3IGK9_ORYLA</name>
<dbReference type="Bgee" id="ENSORLG00000023634">
    <property type="expression patterns" value="Expressed in blastula and 13 other cell types or tissues"/>
</dbReference>
<evidence type="ECO:0000259" key="2">
    <source>
        <dbReference type="Pfam" id="PF14291"/>
    </source>
</evidence>
<keyword evidence="4" id="KW-1185">Reference proteome</keyword>
<dbReference type="InParanoid" id="A0A3B3IGK9"/>
<dbReference type="Ensembl" id="ENSORLT00000041223.1">
    <property type="protein sequence ID" value="ENSORLP00000042944.1"/>
    <property type="gene ID" value="ENSORLG00000023634.1"/>
</dbReference>
<dbReference type="InterPro" id="IPR012337">
    <property type="entry name" value="RNaseH-like_sf"/>
</dbReference>
<dbReference type="AlphaFoldDB" id="A0A3B3IGK9"/>
<feature type="domain" description="HAT C-terminal dimerisation" evidence="1">
    <location>
        <begin position="607"/>
        <end position="681"/>
    </location>
</feature>
<organism evidence="3 4">
    <name type="scientific">Oryzias latipes</name>
    <name type="common">Japanese rice fish</name>
    <name type="synonym">Japanese killifish</name>
    <dbReference type="NCBI Taxonomy" id="8090"/>
    <lineage>
        <taxon>Eukaryota</taxon>
        <taxon>Metazoa</taxon>
        <taxon>Chordata</taxon>
        <taxon>Craniata</taxon>
        <taxon>Vertebrata</taxon>
        <taxon>Euteleostomi</taxon>
        <taxon>Actinopterygii</taxon>
        <taxon>Neopterygii</taxon>
        <taxon>Teleostei</taxon>
        <taxon>Neoteleostei</taxon>
        <taxon>Acanthomorphata</taxon>
        <taxon>Ovalentaria</taxon>
        <taxon>Atherinomorphae</taxon>
        <taxon>Beloniformes</taxon>
        <taxon>Adrianichthyidae</taxon>
        <taxon>Oryziinae</taxon>
        <taxon>Oryzias</taxon>
    </lineage>
</organism>
<gene>
    <name evidence="3" type="primary">LOC101155882</name>
</gene>
<dbReference type="GeneTree" id="ENSGT00940000157337"/>
<evidence type="ECO:0000313" key="4">
    <source>
        <dbReference type="Proteomes" id="UP000001038"/>
    </source>
</evidence>
<proteinExistence type="predicted"/>
<dbReference type="SUPFAM" id="SSF53098">
    <property type="entry name" value="Ribonuclease H-like"/>
    <property type="match status" value="1"/>
</dbReference>
<dbReference type="InterPro" id="IPR025398">
    <property type="entry name" value="DUF4371"/>
</dbReference>
<feature type="domain" description="DUF4371" evidence="2">
    <location>
        <begin position="148"/>
        <end position="324"/>
    </location>
</feature>
<reference evidence="3 4" key="1">
    <citation type="journal article" date="2007" name="Nature">
        <title>The medaka draft genome and insights into vertebrate genome evolution.</title>
        <authorList>
            <person name="Kasahara M."/>
            <person name="Naruse K."/>
            <person name="Sasaki S."/>
            <person name="Nakatani Y."/>
            <person name="Qu W."/>
            <person name="Ahsan B."/>
            <person name="Yamada T."/>
            <person name="Nagayasu Y."/>
            <person name="Doi K."/>
            <person name="Kasai Y."/>
            <person name="Jindo T."/>
            <person name="Kobayashi D."/>
            <person name="Shimada A."/>
            <person name="Toyoda A."/>
            <person name="Kuroki Y."/>
            <person name="Fujiyama A."/>
            <person name="Sasaki T."/>
            <person name="Shimizu A."/>
            <person name="Asakawa S."/>
            <person name="Shimizu N."/>
            <person name="Hashimoto S."/>
            <person name="Yang J."/>
            <person name="Lee Y."/>
            <person name="Matsushima K."/>
            <person name="Sugano S."/>
            <person name="Sakaizumi M."/>
            <person name="Narita T."/>
            <person name="Ohishi K."/>
            <person name="Haga S."/>
            <person name="Ohta F."/>
            <person name="Nomoto H."/>
            <person name="Nogata K."/>
            <person name="Morishita T."/>
            <person name="Endo T."/>
            <person name="Shin-I T."/>
            <person name="Takeda H."/>
            <person name="Morishita S."/>
            <person name="Kohara Y."/>
        </authorList>
    </citation>
    <scope>NUCLEOTIDE SEQUENCE [LARGE SCALE GENOMIC DNA]</scope>
    <source>
        <strain evidence="3 4">Hd-rR</strain>
    </source>
</reference>
<dbReference type="InterPro" id="IPR008906">
    <property type="entry name" value="HATC_C_dom"/>
</dbReference>
<dbReference type="Pfam" id="PF14291">
    <property type="entry name" value="DUF4371"/>
    <property type="match status" value="1"/>
</dbReference>
<dbReference type="STRING" id="8090.ENSORLP00000042944"/>
<dbReference type="PANTHER" id="PTHR45749">
    <property type="match status" value="1"/>
</dbReference>